<evidence type="ECO:0000313" key="1">
    <source>
        <dbReference type="EMBL" id="OWT42959.1"/>
    </source>
</evidence>
<gene>
    <name evidence="1" type="ORF">VFPPC_17848</name>
</gene>
<proteinExistence type="predicted"/>
<organism evidence="1 2">
    <name type="scientific">Pochonia chlamydosporia 170</name>
    <dbReference type="NCBI Taxonomy" id="1380566"/>
    <lineage>
        <taxon>Eukaryota</taxon>
        <taxon>Fungi</taxon>
        <taxon>Dikarya</taxon>
        <taxon>Ascomycota</taxon>
        <taxon>Pezizomycotina</taxon>
        <taxon>Sordariomycetes</taxon>
        <taxon>Hypocreomycetidae</taxon>
        <taxon>Hypocreales</taxon>
        <taxon>Clavicipitaceae</taxon>
        <taxon>Pochonia</taxon>
    </lineage>
</organism>
<reference evidence="1 2" key="1">
    <citation type="journal article" date="2016" name="PLoS Pathog.">
        <title>Biosynthesis of antibiotic leucinostatins in bio-control fungus Purpureocillium lilacinum and their inhibition on phytophthora revealed by genome mining.</title>
        <authorList>
            <person name="Wang G."/>
            <person name="Liu Z."/>
            <person name="Lin R."/>
            <person name="Li E."/>
            <person name="Mao Z."/>
            <person name="Ling J."/>
            <person name="Yang Y."/>
            <person name="Yin W.B."/>
            <person name="Xie B."/>
        </authorList>
    </citation>
    <scope>NUCLEOTIDE SEQUENCE [LARGE SCALE GENOMIC DNA]</scope>
    <source>
        <strain evidence="1">170</strain>
    </source>
</reference>
<name>A0A219AQR9_METCM</name>
<dbReference type="EMBL" id="LSBJ02000004">
    <property type="protein sequence ID" value="OWT42959.1"/>
    <property type="molecule type" value="Genomic_DNA"/>
</dbReference>
<dbReference type="KEGG" id="pchm:VFPPC_17848"/>
<keyword evidence="2" id="KW-1185">Reference proteome</keyword>
<comment type="caution">
    <text evidence="1">The sequence shown here is derived from an EMBL/GenBank/DDBJ whole genome shotgun (WGS) entry which is preliminary data.</text>
</comment>
<dbReference type="GeneID" id="33936754"/>
<protein>
    <submittedName>
        <fullName evidence="1">Uncharacterized protein</fullName>
    </submittedName>
</protein>
<accession>A0A219AQR9</accession>
<dbReference type="AlphaFoldDB" id="A0A219AQR9"/>
<dbReference type="RefSeq" id="XP_022285422.1">
    <property type="nucleotide sequence ID" value="XM_022429524.1"/>
</dbReference>
<sequence>MVLRTKALIVSCKCVVKKGIKSGRSTEARVIVQMHKKNDATHWQYHELRPRVVTHSAISKPCVVAPRPTPLVSQGDVTSQDFMMVALTTPYFVLRRTMNAYPDNGNQLVHEVLTLARAARTLSPDTWHDGVPREPGMLQWLNSPRHKGTDCWLS</sequence>
<evidence type="ECO:0000313" key="2">
    <source>
        <dbReference type="Proteomes" id="UP000078397"/>
    </source>
</evidence>
<dbReference type="Proteomes" id="UP000078397">
    <property type="component" value="Unassembled WGS sequence"/>
</dbReference>